<protein>
    <submittedName>
        <fullName evidence="3">Gfo/Idh/MocA family oxidoreductase</fullName>
    </submittedName>
</protein>
<feature type="domain" description="GFO/IDH/MocA-like oxidoreductase" evidence="2">
    <location>
        <begin position="131"/>
        <end position="240"/>
    </location>
</feature>
<dbReference type="InterPro" id="IPR000683">
    <property type="entry name" value="Gfo/Idh/MocA-like_OxRdtase_N"/>
</dbReference>
<dbReference type="SUPFAM" id="SSF51735">
    <property type="entry name" value="NAD(P)-binding Rossmann-fold domains"/>
    <property type="match status" value="1"/>
</dbReference>
<name>A0AAU7C9G0_9BACT</name>
<evidence type="ECO:0000313" key="3">
    <source>
        <dbReference type="EMBL" id="XBH01768.1"/>
    </source>
</evidence>
<gene>
    <name evidence="3" type="ORF">V5E97_25910</name>
</gene>
<evidence type="ECO:0000259" key="1">
    <source>
        <dbReference type="Pfam" id="PF01408"/>
    </source>
</evidence>
<dbReference type="InterPro" id="IPR036291">
    <property type="entry name" value="NAD(P)-bd_dom_sf"/>
</dbReference>
<dbReference type="AlphaFoldDB" id="A0AAU7C9G0"/>
<proteinExistence type="predicted"/>
<dbReference type="InterPro" id="IPR051450">
    <property type="entry name" value="Gfo/Idh/MocA_Oxidoreductases"/>
</dbReference>
<dbReference type="EMBL" id="CP155447">
    <property type="protein sequence ID" value="XBH01768.1"/>
    <property type="molecule type" value="Genomic_DNA"/>
</dbReference>
<dbReference type="SUPFAM" id="SSF55347">
    <property type="entry name" value="Glyceraldehyde-3-phosphate dehydrogenase-like, C-terminal domain"/>
    <property type="match status" value="1"/>
</dbReference>
<dbReference type="GO" id="GO:0000166">
    <property type="term" value="F:nucleotide binding"/>
    <property type="evidence" value="ECO:0007669"/>
    <property type="project" value="InterPro"/>
</dbReference>
<dbReference type="Gene3D" id="3.40.50.720">
    <property type="entry name" value="NAD(P)-binding Rossmann-like Domain"/>
    <property type="match status" value="1"/>
</dbReference>
<dbReference type="PANTHER" id="PTHR43377">
    <property type="entry name" value="BILIVERDIN REDUCTASE A"/>
    <property type="match status" value="1"/>
</dbReference>
<feature type="domain" description="Gfo/Idh/MocA-like oxidoreductase N-terminal" evidence="1">
    <location>
        <begin position="5"/>
        <end position="123"/>
    </location>
</feature>
<dbReference type="Gene3D" id="3.30.360.10">
    <property type="entry name" value="Dihydrodipicolinate Reductase, domain 2"/>
    <property type="match status" value="1"/>
</dbReference>
<sequence>MSETIRIGLVGLGDIGRLHAKALRDCEGVDLAVCRGRNPARAEALALELGARLYDSYDAMLDDPEVAGIDVCVPNDLHRAYVERAAAKGKHVLCEKPIALTWDDARAMVDACRSGGVRLMVGHVLRFWPEYVRLRDLLRSEALGPCLAITMRRMLSLLISVQGEDGWRHRPGRMGGVVLDLQIHDLDFLCWTFGMPEQVFCAGPRDVDGGLNHAYTTLLWPSGLRALVEGSYLLQGDPMVFTAKAVCSLGSFDYGMNLAQFDMHDMSGADAGRTAHDDPATLLCYRPGEPPEVVLRQEPDVLGSAFAREVACFADLVRGLPRDDAPEPEEALNALRLALACAESAERGEVVRIGPSP</sequence>
<dbReference type="Pfam" id="PF01408">
    <property type="entry name" value="GFO_IDH_MocA"/>
    <property type="match status" value="1"/>
</dbReference>
<dbReference type="RefSeq" id="WP_406694513.1">
    <property type="nucleotide sequence ID" value="NZ_CP155447.1"/>
</dbReference>
<reference evidence="3" key="1">
    <citation type="submission" date="2024-05" db="EMBL/GenBank/DDBJ databases">
        <title>Planctomycetes of the genus Singulisphaera possess chitinolytic capabilities.</title>
        <authorList>
            <person name="Ivanova A."/>
        </authorList>
    </citation>
    <scope>NUCLEOTIDE SEQUENCE</scope>
    <source>
        <strain evidence="3">Ch08T</strain>
    </source>
</reference>
<organism evidence="3">
    <name type="scientific">Singulisphaera sp. Ch08</name>
    <dbReference type="NCBI Taxonomy" id="3120278"/>
    <lineage>
        <taxon>Bacteria</taxon>
        <taxon>Pseudomonadati</taxon>
        <taxon>Planctomycetota</taxon>
        <taxon>Planctomycetia</taxon>
        <taxon>Isosphaerales</taxon>
        <taxon>Isosphaeraceae</taxon>
        <taxon>Singulisphaera</taxon>
    </lineage>
</organism>
<accession>A0AAU7C9G0</accession>
<dbReference type="InterPro" id="IPR055170">
    <property type="entry name" value="GFO_IDH_MocA-like_dom"/>
</dbReference>
<evidence type="ECO:0000259" key="2">
    <source>
        <dbReference type="Pfam" id="PF22725"/>
    </source>
</evidence>
<dbReference type="Pfam" id="PF22725">
    <property type="entry name" value="GFO_IDH_MocA_C3"/>
    <property type="match status" value="1"/>
</dbReference>
<dbReference type="PANTHER" id="PTHR43377:SF1">
    <property type="entry name" value="BILIVERDIN REDUCTASE A"/>
    <property type="match status" value="1"/>
</dbReference>